<evidence type="ECO:0000313" key="1">
    <source>
        <dbReference type="EMBL" id="OGK17348.1"/>
    </source>
</evidence>
<reference evidence="1 2" key="1">
    <citation type="journal article" date="2016" name="Nat. Commun.">
        <title>Thousands of microbial genomes shed light on interconnected biogeochemical processes in an aquifer system.</title>
        <authorList>
            <person name="Anantharaman K."/>
            <person name="Brown C.T."/>
            <person name="Hug L.A."/>
            <person name="Sharon I."/>
            <person name="Castelle C.J."/>
            <person name="Probst A.J."/>
            <person name="Thomas B.C."/>
            <person name="Singh A."/>
            <person name="Wilkins M.J."/>
            <person name="Karaoz U."/>
            <person name="Brodie E.L."/>
            <person name="Williams K.H."/>
            <person name="Hubbard S.S."/>
            <person name="Banfield J.F."/>
        </authorList>
    </citation>
    <scope>NUCLEOTIDE SEQUENCE [LARGE SCALE GENOMIC DNA]</scope>
</reference>
<sequence>MVHLSKYYLDKEKLRRLYQLFFELISRSANKDNFLLITCDFISPPEQINFQLYFLSNPVKKDII</sequence>
<name>A0A1F7GEL6_9BACT</name>
<protein>
    <submittedName>
        <fullName evidence="1">Uncharacterized protein</fullName>
    </submittedName>
</protein>
<dbReference type="EMBL" id="MFZG01000009">
    <property type="protein sequence ID" value="OGK17348.1"/>
    <property type="molecule type" value="Genomic_DNA"/>
</dbReference>
<gene>
    <name evidence="1" type="ORF">A2774_04075</name>
</gene>
<comment type="caution">
    <text evidence="1">The sequence shown here is derived from an EMBL/GenBank/DDBJ whole genome shotgun (WGS) entry which is preliminary data.</text>
</comment>
<dbReference type="Proteomes" id="UP000177208">
    <property type="component" value="Unassembled WGS sequence"/>
</dbReference>
<evidence type="ECO:0000313" key="2">
    <source>
        <dbReference type="Proteomes" id="UP000177208"/>
    </source>
</evidence>
<proteinExistence type="predicted"/>
<accession>A0A1F7GEL6</accession>
<dbReference type="AlphaFoldDB" id="A0A1F7GEL6"/>
<organism evidence="1 2">
    <name type="scientific">Candidatus Roizmanbacteria bacterium RIFCSPHIGHO2_01_FULL_39_12c</name>
    <dbReference type="NCBI Taxonomy" id="1802031"/>
    <lineage>
        <taxon>Bacteria</taxon>
        <taxon>Candidatus Roizmaniibacteriota</taxon>
    </lineage>
</organism>